<organism evidence="14 15">
    <name type="scientific">Leptobrachium leishanense</name>
    <name type="common">Leishan spiny toad</name>
    <dbReference type="NCBI Taxonomy" id="445787"/>
    <lineage>
        <taxon>Eukaryota</taxon>
        <taxon>Metazoa</taxon>
        <taxon>Chordata</taxon>
        <taxon>Craniata</taxon>
        <taxon>Vertebrata</taxon>
        <taxon>Euteleostomi</taxon>
        <taxon>Amphibia</taxon>
        <taxon>Batrachia</taxon>
        <taxon>Anura</taxon>
        <taxon>Pelobatoidea</taxon>
        <taxon>Megophryidae</taxon>
        <taxon>Leptobrachium</taxon>
    </lineage>
</organism>
<dbReference type="GeneTree" id="ENSGT00390000011376"/>
<dbReference type="GO" id="GO:0031261">
    <property type="term" value="C:DNA replication preinitiation complex"/>
    <property type="evidence" value="ECO:0007669"/>
    <property type="project" value="TreeGrafter"/>
</dbReference>
<dbReference type="GO" id="GO:0006270">
    <property type="term" value="P:DNA replication initiation"/>
    <property type="evidence" value="ECO:0007669"/>
    <property type="project" value="TreeGrafter"/>
</dbReference>
<evidence type="ECO:0000259" key="13">
    <source>
        <dbReference type="Pfam" id="PF19675"/>
    </source>
</evidence>
<proteinExistence type="inferred from homology"/>
<dbReference type="Ensembl" id="ENSLLET00000045374.1">
    <property type="protein sequence ID" value="ENSLLEP00000043634.1"/>
    <property type="gene ID" value="ENSLLEG00000027459.1"/>
</dbReference>
<keyword evidence="10" id="KW-0472">Membrane</keyword>
<evidence type="ECO:0000256" key="9">
    <source>
        <dbReference type="ARBA" id="ARBA00045241"/>
    </source>
</evidence>
<dbReference type="InterPro" id="IPR045663">
    <property type="entry name" value="ORC3_ins"/>
</dbReference>
<dbReference type="PANTHER" id="PTHR12748">
    <property type="entry name" value="ORIGIN RECOGNITION COMPLEX SUBUNIT 3"/>
    <property type="match status" value="1"/>
</dbReference>
<feature type="domain" description="Origin recognition complex subunit 3 insertion" evidence="13">
    <location>
        <begin position="362"/>
        <end position="594"/>
    </location>
</feature>
<evidence type="ECO:0000256" key="3">
    <source>
        <dbReference type="ARBA" id="ARBA00019085"/>
    </source>
</evidence>
<protein>
    <recommendedName>
        <fullName evidence="3">Origin recognition complex subunit 3</fullName>
    </recommendedName>
</protein>
<evidence type="ECO:0000313" key="15">
    <source>
        <dbReference type="Proteomes" id="UP000694569"/>
    </source>
</evidence>
<evidence type="ECO:0000256" key="10">
    <source>
        <dbReference type="SAM" id="Phobius"/>
    </source>
</evidence>
<sequence length="766" mass="87194">MRKYKCLIMATTSVSKGCFVFKPAAKKKKTSFTAVDYFNESLKDAEDGKRRFDSCQQLSQKIKSQTEQLQEELNKKLFDNITSFLRKSHIDFQNKKDDWSCRMRSSEIPTAALVLGVNVTDHELTFNSLSDVLNDSVTPFVVLLQSKECPGIKQLLQKLLMQLMGCGTDLELDEDEYSTPSQQKMNCTMASLTGWYQHATKKSSSPKKKRSSSSGHWPSPPVVVIFKDLESFPANVLQQFIVISSRYIHSLPLVLLFGIATSPVVIHRLLSHSVSSLLCIELFQSLSCTEHLSTVVNKLLLSNIFPFKLSGKVLQVLITIFLYHDFSVQNFIKGFQLSVIEHFHSQPLSILCCSRLEVSKHVKNLSNTQCENIRHLPSFMSYVETQTPEAQVELLTSDTYLKEQTQNFLEALHSYHETFTPILRCLHHFTSILPKYPLGKQIRELYCACLEKKVWETEDYDAALALLRMLGKDALIDTIQKCVDVLKQYPGKQLRDALKMLEEFLSLFQNLEGTQVENMEDEDVSPQKSIHKKTDLYQLQKTLLEMKETRRSKKLSKFESLRLKVVDFLDSLVREYLAPPDSQPLHESMYFKGAGSIRKHLNAVPRIAVHTALNNPATYLKSLESDTSSLSSASPDICIAYKLHLECGRLINLYDWLEAFATVVGVAESDRDPSMQVDEMTQYPFISLFYLATSVLEKVHMHKLVQVAKHLGSYSISDTNMETVSRKSCACRFTYLQGSCRDIVFYICIYIYSGTVTVIILSLVKS</sequence>
<comment type="subunit">
    <text evidence="8">Component of ORC, a complex composed of at least 6 subunits: ORC1, ORC2, ORC3, ORC4, ORC5 and ORC6. ORC is regulated in a cell-cycle dependent manner. It is sequentially assembled at the exit from anaphase of mitosis and disassembled as cells enter S phase.</text>
</comment>
<comment type="similarity">
    <text evidence="2">Belongs to the ORC3 family.</text>
</comment>
<evidence type="ECO:0000313" key="14">
    <source>
        <dbReference type="Ensembl" id="ENSLLEP00000043634.1"/>
    </source>
</evidence>
<keyword evidence="5" id="KW-0235">DNA replication</keyword>
<dbReference type="Pfam" id="PF19675">
    <property type="entry name" value="ORC3_ins"/>
    <property type="match status" value="1"/>
</dbReference>
<dbReference type="OrthoDB" id="10265211at2759"/>
<evidence type="ECO:0000256" key="8">
    <source>
        <dbReference type="ARBA" id="ARBA00026084"/>
    </source>
</evidence>
<dbReference type="Pfam" id="PF18137">
    <property type="entry name" value="WHD_ORC"/>
    <property type="match status" value="1"/>
</dbReference>
<keyword evidence="4" id="KW-0597">Phosphoprotein</keyword>
<keyword evidence="10" id="KW-0812">Transmembrane</keyword>
<dbReference type="GO" id="GO:0005664">
    <property type="term" value="C:nuclear origin of replication recognition complex"/>
    <property type="evidence" value="ECO:0007669"/>
    <property type="project" value="InterPro"/>
</dbReference>
<evidence type="ECO:0000259" key="11">
    <source>
        <dbReference type="Pfam" id="PF07034"/>
    </source>
</evidence>
<evidence type="ECO:0000259" key="12">
    <source>
        <dbReference type="Pfam" id="PF18137"/>
    </source>
</evidence>
<evidence type="ECO:0000256" key="5">
    <source>
        <dbReference type="ARBA" id="ARBA00022705"/>
    </source>
</evidence>
<evidence type="ECO:0000256" key="7">
    <source>
        <dbReference type="ARBA" id="ARBA00023242"/>
    </source>
</evidence>
<keyword evidence="10" id="KW-1133">Transmembrane helix</keyword>
<feature type="transmembrane region" description="Helical" evidence="10">
    <location>
        <begin position="743"/>
        <end position="764"/>
    </location>
</feature>
<evidence type="ECO:0000256" key="1">
    <source>
        <dbReference type="ARBA" id="ARBA00004123"/>
    </source>
</evidence>
<reference evidence="14" key="1">
    <citation type="submission" date="2025-08" db="UniProtKB">
        <authorList>
            <consortium name="Ensembl"/>
        </authorList>
    </citation>
    <scope>IDENTIFICATION</scope>
</reference>
<dbReference type="GO" id="GO:0003688">
    <property type="term" value="F:DNA replication origin binding"/>
    <property type="evidence" value="ECO:0007669"/>
    <property type="project" value="TreeGrafter"/>
</dbReference>
<dbReference type="PANTHER" id="PTHR12748:SF0">
    <property type="entry name" value="ORIGIN RECOGNITION COMPLEX SUBUNIT 3"/>
    <property type="match status" value="1"/>
</dbReference>
<dbReference type="AlphaFoldDB" id="A0A8C5QUS5"/>
<dbReference type="InterPro" id="IPR045667">
    <property type="entry name" value="ORC3_N"/>
</dbReference>
<keyword evidence="6" id="KW-0238">DNA-binding</keyword>
<evidence type="ECO:0000256" key="2">
    <source>
        <dbReference type="ARBA" id="ARBA00010977"/>
    </source>
</evidence>
<gene>
    <name evidence="14" type="primary">ORC3</name>
</gene>
<name>A0A8C5QUS5_9ANUR</name>
<comment type="subcellular location">
    <subcellularLocation>
        <location evidence="1">Nucleus</location>
    </subcellularLocation>
</comment>
<dbReference type="GO" id="GO:0005656">
    <property type="term" value="C:nuclear pre-replicative complex"/>
    <property type="evidence" value="ECO:0007669"/>
    <property type="project" value="TreeGrafter"/>
</dbReference>
<reference evidence="14" key="2">
    <citation type="submission" date="2025-09" db="UniProtKB">
        <authorList>
            <consortium name="Ensembl"/>
        </authorList>
    </citation>
    <scope>IDENTIFICATION</scope>
</reference>
<dbReference type="InterPro" id="IPR020795">
    <property type="entry name" value="ORC3"/>
</dbReference>
<feature type="domain" description="Origin recognition complex subunit 3 winged helix C-terminal" evidence="12">
    <location>
        <begin position="606"/>
        <end position="692"/>
    </location>
</feature>
<accession>A0A8C5QUS5</accession>
<dbReference type="InterPro" id="IPR040855">
    <property type="entry name" value="ORC_WH_C"/>
</dbReference>
<evidence type="ECO:0000256" key="6">
    <source>
        <dbReference type="ARBA" id="ARBA00023125"/>
    </source>
</evidence>
<evidence type="ECO:0000256" key="4">
    <source>
        <dbReference type="ARBA" id="ARBA00022553"/>
    </source>
</evidence>
<keyword evidence="7" id="KW-0539">Nucleus</keyword>
<feature type="domain" description="Origin recognition complex subunit 3 N-terminal" evidence="11">
    <location>
        <begin position="9"/>
        <end position="351"/>
    </location>
</feature>
<dbReference type="Proteomes" id="UP000694569">
    <property type="component" value="Unplaced"/>
</dbReference>
<comment type="function">
    <text evidence="9">Component of the origin recognition complex (ORC) that binds origins of replication. DNA-binding is ATP-dependent. The specific DNA sequences that define origins of replication have not been identified yet. ORC is required to assemble the pre-replication complex necessary to initiate DNA replication. Binds histone H3 and H4 trimethylation marks H3K9me3, H3K27me3 and H4K20me3.</text>
</comment>
<keyword evidence="15" id="KW-1185">Reference proteome</keyword>
<dbReference type="Pfam" id="PF07034">
    <property type="entry name" value="ORC3_N"/>
    <property type="match status" value="1"/>
</dbReference>
<dbReference type="CDD" id="cd20704">
    <property type="entry name" value="Orc3"/>
    <property type="match status" value="1"/>
</dbReference>